<keyword evidence="4 7" id="KW-0819">tRNA processing</keyword>
<dbReference type="CDD" id="cd11362">
    <property type="entry name" value="RNase_PH_bact"/>
    <property type="match status" value="1"/>
</dbReference>
<comment type="catalytic activity">
    <reaction evidence="7">
        <text>tRNA(n+1) + phosphate = tRNA(n) + a ribonucleoside 5'-diphosphate</text>
        <dbReference type="Rhea" id="RHEA:10628"/>
        <dbReference type="Rhea" id="RHEA-COMP:17343"/>
        <dbReference type="Rhea" id="RHEA-COMP:17344"/>
        <dbReference type="ChEBI" id="CHEBI:43474"/>
        <dbReference type="ChEBI" id="CHEBI:57930"/>
        <dbReference type="ChEBI" id="CHEBI:173114"/>
        <dbReference type="EC" id="2.7.7.56"/>
    </reaction>
</comment>
<reference evidence="12" key="1">
    <citation type="submission" date="2012-06" db="EMBL/GenBank/DDBJ databases">
        <title>Genome analysis of multiple Granulibacter bethesdensis isolates demonstrates substantial genome diversity.</title>
        <authorList>
            <person name="Greenberg D.E."/>
            <person name="Porcella S.F."/>
            <person name="Zarember K."/>
            <person name="Zelazny A.M."/>
            <person name="Bruno D."/>
            <person name="Martens C."/>
            <person name="Barbian K.D."/>
            <person name="Jaske E."/>
            <person name="Holland S.M."/>
        </authorList>
    </citation>
    <scope>NUCLEOTIDE SEQUENCE [LARGE SCALE GENOMIC DNA]</scope>
    <source>
        <strain evidence="12">CGDNIH3</strain>
    </source>
</reference>
<evidence type="ECO:0000256" key="5">
    <source>
        <dbReference type="ARBA" id="ARBA00022695"/>
    </source>
</evidence>
<evidence type="ECO:0000259" key="10">
    <source>
        <dbReference type="Pfam" id="PF03725"/>
    </source>
</evidence>
<dbReference type="Proteomes" id="UP000019438">
    <property type="component" value="Chromosome"/>
</dbReference>
<dbReference type="GO" id="GO:0031125">
    <property type="term" value="P:rRNA 3'-end processing"/>
    <property type="evidence" value="ECO:0007669"/>
    <property type="project" value="UniProtKB-ARBA"/>
</dbReference>
<dbReference type="SUPFAM" id="SSF54211">
    <property type="entry name" value="Ribosomal protein S5 domain 2-like"/>
    <property type="match status" value="1"/>
</dbReference>
<comment type="similarity">
    <text evidence="1 7">Belongs to the RNase PH family.</text>
</comment>
<dbReference type="HAMAP" id="MF_00564">
    <property type="entry name" value="RNase_PH"/>
    <property type="match status" value="1"/>
</dbReference>
<evidence type="ECO:0000256" key="2">
    <source>
        <dbReference type="ARBA" id="ARBA00022552"/>
    </source>
</evidence>
<dbReference type="AlphaFoldDB" id="A0AAN0RBC5"/>
<dbReference type="Pfam" id="PF01138">
    <property type="entry name" value="RNase_PH"/>
    <property type="match status" value="1"/>
</dbReference>
<keyword evidence="5 7" id="KW-0548">Nucleotidyltransferase</keyword>
<dbReference type="PANTHER" id="PTHR11953:SF0">
    <property type="entry name" value="EXOSOME COMPLEX COMPONENT RRP41"/>
    <property type="match status" value="1"/>
</dbReference>
<dbReference type="EC" id="2.7.7.56" evidence="7"/>
<dbReference type="InterPro" id="IPR036345">
    <property type="entry name" value="ExoRNase_PH_dom2_sf"/>
</dbReference>
<evidence type="ECO:0000256" key="6">
    <source>
        <dbReference type="ARBA" id="ARBA00022884"/>
    </source>
</evidence>
<evidence type="ECO:0000313" key="12">
    <source>
        <dbReference type="Proteomes" id="UP000019438"/>
    </source>
</evidence>
<keyword evidence="2 7" id="KW-0698">rRNA processing</keyword>
<dbReference type="InterPro" id="IPR015847">
    <property type="entry name" value="ExoRNase_PH_dom2"/>
</dbReference>
<keyword evidence="3 7" id="KW-0820">tRNA-binding</keyword>
<dbReference type="InterPro" id="IPR020568">
    <property type="entry name" value="Ribosomal_Su5_D2-typ_SF"/>
</dbReference>
<feature type="domain" description="Exoribonuclease phosphorolytic" evidence="9">
    <location>
        <begin position="57"/>
        <end position="186"/>
    </location>
</feature>
<dbReference type="InterPro" id="IPR027408">
    <property type="entry name" value="PNPase/RNase_PH_dom_sf"/>
</dbReference>
<dbReference type="PANTHER" id="PTHR11953">
    <property type="entry name" value="EXOSOME COMPLEX COMPONENT"/>
    <property type="match status" value="1"/>
</dbReference>
<comment type="function">
    <text evidence="7">Phosphorolytic 3'-5' exoribonuclease that plays an important role in tRNA 3'-end maturation. Removes nucleotide residues following the 3'-CCA terminus of tRNAs; can also add nucleotides to the ends of RNA molecules by using nucleoside diphosphates as substrates, but this may not be physiologically important. Probably plays a role in initiation of 16S rRNA degradation (leading to ribosome degradation) during starvation.</text>
</comment>
<feature type="binding site" evidence="7">
    <location>
        <position position="132"/>
    </location>
    <ligand>
        <name>phosphate</name>
        <dbReference type="ChEBI" id="CHEBI:43474"/>
        <note>substrate</note>
    </ligand>
</feature>
<dbReference type="InterPro" id="IPR001247">
    <property type="entry name" value="ExoRNase_PH_dom1"/>
</dbReference>
<dbReference type="GO" id="GO:0008033">
    <property type="term" value="P:tRNA processing"/>
    <property type="evidence" value="ECO:0007669"/>
    <property type="project" value="UniProtKB-UniRule"/>
</dbReference>
<evidence type="ECO:0000259" key="9">
    <source>
        <dbReference type="Pfam" id="PF01138"/>
    </source>
</evidence>
<feature type="compositionally biased region" description="Low complexity" evidence="8">
    <location>
        <begin position="39"/>
        <end position="52"/>
    </location>
</feature>
<dbReference type="GO" id="GO:0016075">
    <property type="term" value="P:rRNA catabolic process"/>
    <property type="evidence" value="ECO:0007669"/>
    <property type="project" value="UniProtKB-UniRule"/>
</dbReference>
<name>A0AAN0RBC5_9PROT</name>
<evidence type="ECO:0000256" key="3">
    <source>
        <dbReference type="ARBA" id="ARBA00022555"/>
    </source>
</evidence>
<evidence type="ECO:0000256" key="1">
    <source>
        <dbReference type="ARBA" id="ARBA00006678"/>
    </source>
</evidence>
<dbReference type="KEGG" id="gbc:GbCGDNIH3_0025"/>
<protein>
    <recommendedName>
        <fullName evidence="7">Ribonuclease PH</fullName>
        <shortName evidence="7">RNase PH</shortName>
        <ecNumber evidence="7">2.7.7.56</ecNumber>
    </recommendedName>
    <alternativeName>
        <fullName evidence="7">tRNA nucleotidyltransferase</fullName>
    </alternativeName>
</protein>
<dbReference type="SUPFAM" id="SSF55666">
    <property type="entry name" value="Ribonuclease PH domain 2-like"/>
    <property type="match status" value="1"/>
</dbReference>
<dbReference type="NCBIfam" id="TIGR01966">
    <property type="entry name" value="RNasePH"/>
    <property type="match status" value="1"/>
</dbReference>
<keyword evidence="6" id="KW-0694">RNA-binding</keyword>
<feature type="domain" description="Exoribonuclease phosphorolytic" evidence="10">
    <location>
        <begin position="204"/>
        <end position="269"/>
    </location>
</feature>
<sequence length="288" mass="30148">MVGGLVSLSLIRHSTRHEAGFCRSSPVMSKGLPPMSVAGLSSERSSGRPSGRAADALRSVSLETGFAHHAEGSCLIRMGRTEVLCTASAEPRIPGFLRGTGKGWVTAEYGMLPRATHKRGDREAARGKQSGRTQEIQRLIGRALRAVVDRDAMGEMSITLDCDVLNADGGTRCASVTGAYVALSLAFHKMVKAGVLKAVPLRGQVAAVSCGVVGGQPVLDLDYIEDSGAEADSNFVLTDAGGIVEIQGTAEGAPFSEADFSAMLGLARQGTAQLFTMQRDAIVAFLAR</sequence>
<gene>
    <name evidence="7" type="primary">rph</name>
    <name evidence="11" type="ORF">GbCGDNIH3_0025</name>
</gene>
<dbReference type="EMBL" id="CP003181">
    <property type="protein sequence ID" value="AHJ61761.1"/>
    <property type="molecule type" value="Genomic_DNA"/>
</dbReference>
<organism evidence="11 12">
    <name type="scientific">Granulibacter bethesdensis</name>
    <dbReference type="NCBI Taxonomy" id="364410"/>
    <lineage>
        <taxon>Bacteria</taxon>
        <taxon>Pseudomonadati</taxon>
        <taxon>Pseudomonadota</taxon>
        <taxon>Alphaproteobacteria</taxon>
        <taxon>Acetobacterales</taxon>
        <taxon>Acetobacteraceae</taxon>
        <taxon>Granulibacter</taxon>
    </lineage>
</organism>
<dbReference type="InterPro" id="IPR018336">
    <property type="entry name" value="RNase_PH_CS"/>
</dbReference>
<dbReference type="Gene3D" id="3.30.230.70">
    <property type="entry name" value="GHMP Kinase, N-terminal domain"/>
    <property type="match status" value="1"/>
</dbReference>
<comment type="subunit">
    <text evidence="7">Homohexameric ring arranged as a trimer of dimers.</text>
</comment>
<evidence type="ECO:0000256" key="4">
    <source>
        <dbReference type="ARBA" id="ARBA00022694"/>
    </source>
</evidence>
<dbReference type="InterPro" id="IPR002381">
    <property type="entry name" value="RNase_PH_bac-type"/>
</dbReference>
<dbReference type="InterPro" id="IPR050080">
    <property type="entry name" value="RNase_PH"/>
</dbReference>
<dbReference type="PROSITE" id="PS01277">
    <property type="entry name" value="RIBONUCLEASE_PH"/>
    <property type="match status" value="1"/>
</dbReference>
<feature type="region of interest" description="Disordered" evidence="8">
    <location>
        <begin position="32"/>
        <end position="55"/>
    </location>
</feature>
<dbReference type="GO" id="GO:0000175">
    <property type="term" value="F:3'-5'-RNA exonuclease activity"/>
    <property type="evidence" value="ECO:0007669"/>
    <property type="project" value="UniProtKB-UniRule"/>
</dbReference>
<dbReference type="GO" id="GO:0000049">
    <property type="term" value="F:tRNA binding"/>
    <property type="evidence" value="ECO:0007669"/>
    <property type="project" value="UniProtKB-UniRule"/>
</dbReference>
<evidence type="ECO:0000313" key="11">
    <source>
        <dbReference type="EMBL" id="AHJ61761.1"/>
    </source>
</evidence>
<keyword evidence="7 11" id="KW-0808">Transferase</keyword>
<dbReference type="Pfam" id="PF03725">
    <property type="entry name" value="RNase_PH_C"/>
    <property type="match status" value="1"/>
</dbReference>
<evidence type="ECO:0000256" key="8">
    <source>
        <dbReference type="SAM" id="MobiDB-lite"/>
    </source>
</evidence>
<accession>A0AAN0RBC5</accession>
<dbReference type="GO" id="GO:0009022">
    <property type="term" value="F:tRNA nucleotidyltransferase activity"/>
    <property type="evidence" value="ECO:0007669"/>
    <property type="project" value="UniProtKB-UniRule"/>
</dbReference>
<dbReference type="FunFam" id="3.30.230.70:FF:000003">
    <property type="entry name" value="Ribonuclease PH"/>
    <property type="match status" value="1"/>
</dbReference>
<proteinExistence type="inferred from homology"/>
<evidence type="ECO:0000256" key="7">
    <source>
        <dbReference type="HAMAP-Rule" id="MF_00564"/>
    </source>
</evidence>
<feature type="binding site" evidence="7">
    <location>
        <begin position="170"/>
        <end position="172"/>
    </location>
    <ligand>
        <name>phosphate</name>
        <dbReference type="ChEBI" id="CHEBI:43474"/>
        <note>substrate</note>
    </ligand>
</feature>